<dbReference type="GO" id="GO:0008137">
    <property type="term" value="F:NADH dehydrogenase (ubiquinone) activity"/>
    <property type="evidence" value="ECO:0007669"/>
    <property type="project" value="UniProtKB-EC"/>
</dbReference>
<evidence type="ECO:0000313" key="12">
    <source>
        <dbReference type="EMBL" id="VFU78615.1"/>
    </source>
</evidence>
<sequence length="89" mass="9891">MFVLFMFLFLVGVFSFISNSKHLLAALISLEYMVLVLFAMLAIFYQATMLSLVFLTISVCEGALGLSVLVIFTQSYGSESLDNLTMGTW</sequence>
<proteinExistence type="inferred from homology"/>
<gene>
    <name evidence="12" type="primary">nad4l</name>
    <name evidence="12" type="ORF">PECDMT01_0009</name>
</gene>
<dbReference type="Pfam" id="PF00420">
    <property type="entry name" value="Oxidored_q2"/>
    <property type="match status" value="1"/>
</dbReference>
<evidence type="ECO:0000256" key="9">
    <source>
        <dbReference type="ARBA" id="ARBA00031586"/>
    </source>
</evidence>
<dbReference type="Gene3D" id="1.10.287.3510">
    <property type="match status" value="1"/>
</dbReference>
<evidence type="ECO:0000256" key="2">
    <source>
        <dbReference type="ARBA" id="ARBA00010519"/>
    </source>
</evidence>
<keyword evidence="5" id="KW-1278">Translocase</keyword>
<evidence type="ECO:0000256" key="8">
    <source>
        <dbReference type="ARBA" id="ARBA00023136"/>
    </source>
</evidence>
<organism evidence="12">
    <name type="scientific">Proasellus escolai</name>
    <dbReference type="NCBI Taxonomy" id="1281963"/>
    <lineage>
        <taxon>Eukaryota</taxon>
        <taxon>Metazoa</taxon>
        <taxon>Ecdysozoa</taxon>
        <taxon>Arthropoda</taxon>
        <taxon>Crustacea</taxon>
        <taxon>Multicrustacea</taxon>
        <taxon>Malacostraca</taxon>
        <taxon>Eumalacostraca</taxon>
        <taxon>Peracarida</taxon>
        <taxon>Isopoda</taxon>
        <taxon>Asellota</taxon>
        <taxon>Aselloidea</taxon>
        <taxon>Asellidae</taxon>
        <taxon>Proasellus</taxon>
    </lineage>
</organism>
<accession>A0A485M738</accession>
<dbReference type="AlphaFoldDB" id="A0A485M738"/>
<evidence type="ECO:0000256" key="11">
    <source>
        <dbReference type="SAM" id="Phobius"/>
    </source>
</evidence>
<comment type="similarity">
    <text evidence="2">Belongs to the complex I subunit 4L family.</text>
</comment>
<name>A0A485M738_9CRUS</name>
<feature type="transmembrane region" description="Helical" evidence="11">
    <location>
        <begin position="52"/>
        <end position="72"/>
    </location>
</feature>
<dbReference type="EMBL" id="LR536612">
    <property type="protein sequence ID" value="VFU78615.1"/>
    <property type="molecule type" value="Genomic_DNA"/>
</dbReference>
<keyword evidence="4 11" id="KW-0812">Transmembrane</keyword>
<comment type="catalytic activity">
    <reaction evidence="10">
        <text>a ubiquinone + NADH + 5 H(+)(in) = a ubiquinol + NAD(+) + 4 H(+)(out)</text>
        <dbReference type="Rhea" id="RHEA:29091"/>
        <dbReference type="Rhea" id="RHEA-COMP:9565"/>
        <dbReference type="Rhea" id="RHEA-COMP:9566"/>
        <dbReference type="ChEBI" id="CHEBI:15378"/>
        <dbReference type="ChEBI" id="CHEBI:16389"/>
        <dbReference type="ChEBI" id="CHEBI:17976"/>
        <dbReference type="ChEBI" id="CHEBI:57540"/>
        <dbReference type="ChEBI" id="CHEBI:57945"/>
        <dbReference type="EC" id="7.1.1.2"/>
    </reaction>
</comment>
<reference evidence="12" key="1">
    <citation type="submission" date="2019-03" db="EMBL/GenBank/DDBJ databases">
        <authorList>
            <person name="Lefebure T."/>
            <person name="Lefebure T."/>
        </authorList>
    </citation>
    <scope>NUCLEOTIDE SEQUENCE [LARGE SCALE GENOMIC DNA]</scope>
</reference>
<feature type="transmembrane region" description="Helical" evidence="11">
    <location>
        <begin position="25"/>
        <end position="45"/>
    </location>
</feature>
<comment type="subcellular location">
    <subcellularLocation>
        <location evidence="1">Membrane</location>
        <topology evidence="1">Multi-pass membrane protein</topology>
    </subcellularLocation>
</comment>
<evidence type="ECO:0000256" key="3">
    <source>
        <dbReference type="ARBA" id="ARBA00016612"/>
    </source>
</evidence>
<evidence type="ECO:0000256" key="5">
    <source>
        <dbReference type="ARBA" id="ARBA00022967"/>
    </source>
</evidence>
<keyword evidence="8 11" id="KW-0472">Membrane</keyword>
<keyword evidence="12" id="KW-0496">Mitochondrion</keyword>
<dbReference type="InterPro" id="IPR039428">
    <property type="entry name" value="NUOK/Mnh_C1-like"/>
</dbReference>
<evidence type="ECO:0000256" key="7">
    <source>
        <dbReference type="ARBA" id="ARBA00023027"/>
    </source>
</evidence>
<keyword evidence="7" id="KW-0520">NAD</keyword>
<evidence type="ECO:0000256" key="6">
    <source>
        <dbReference type="ARBA" id="ARBA00022989"/>
    </source>
</evidence>
<evidence type="ECO:0000256" key="10">
    <source>
        <dbReference type="ARBA" id="ARBA00049551"/>
    </source>
</evidence>
<evidence type="ECO:0000256" key="4">
    <source>
        <dbReference type="ARBA" id="ARBA00022692"/>
    </source>
</evidence>
<protein>
    <recommendedName>
        <fullName evidence="3">NADH-ubiquinone oxidoreductase chain 4L</fullName>
    </recommendedName>
    <alternativeName>
        <fullName evidence="9">NADH dehydrogenase subunit 4L</fullName>
    </alternativeName>
</protein>
<evidence type="ECO:0000256" key="1">
    <source>
        <dbReference type="ARBA" id="ARBA00004141"/>
    </source>
</evidence>
<keyword evidence="6 11" id="KW-1133">Transmembrane helix</keyword>
<dbReference type="GO" id="GO:0016020">
    <property type="term" value="C:membrane"/>
    <property type="evidence" value="ECO:0007669"/>
    <property type="project" value="UniProtKB-SubCell"/>
</dbReference>
<geneLocation type="mitochondrion" evidence="12"/>